<feature type="compositionally biased region" description="Acidic residues" evidence="1">
    <location>
        <begin position="387"/>
        <end position="403"/>
    </location>
</feature>
<evidence type="ECO:0000313" key="2">
    <source>
        <dbReference type="EMBL" id="ETN42529.1"/>
    </source>
</evidence>
<reference evidence="2 3" key="1">
    <citation type="submission" date="2013-03" db="EMBL/GenBank/DDBJ databases">
        <title>The Genome Sequence of Phialophora europaea CBS 101466.</title>
        <authorList>
            <consortium name="The Broad Institute Genomics Platform"/>
            <person name="Cuomo C."/>
            <person name="de Hoog S."/>
            <person name="Gorbushina A."/>
            <person name="Walker B."/>
            <person name="Young S.K."/>
            <person name="Zeng Q."/>
            <person name="Gargeya S."/>
            <person name="Fitzgerald M."/>
            <person name="Haas B."/>
            <person name="Abouelleil A."/>
            <person name="Allen A.W."/>
            <person name="Alvarado L."/>
            <person name="Arachchi H.M."/>
            <person name="Berlin A.M."/>
            <person name="Chapman S.B."/>
            <person name="Gainer-Dewar J."/>
            <person name="Goldberg J."/>
            <person name="Griggs A."/>
            <person name="Gujja S."/>
            <person name="Hansen M."/>
            <person name="Howarth C."/>
            <person name="Imamovic A."/>
            <person name="Ireland A."/>
            <person name="Larimer J."/>
            <person name="McCowan C."/>
            <person name="Murphy C."/>
            <person name="Pearson M."/>
            <person name="Poon T.W."/>
            <person name="Priest M."/>
            <person name="Roberts A."/>
            <person name="Saif S."/>
            <person name="Shea T."/>
            <person name="Sisk P."/>
            <person name="Sykes S."/>
            <person name="Wortman J."/>
            <person name="Nusbaum C."/>
            <person name="Birren B."/>
        </authorList>
    </citation>
    <scope>NUCLEOTIDE SEQUENCE [LARGE SCALE GENOMIC DNA]</scope>
    <source>
        <strain evidence="2 3">CBS 101466</strain>
    </source>
</reference>
<dbReference type="InParanoid" id="W2S3L2"/>
<dbReference type="AlphaFoldDB" id="W2S3L2"/>
<name>W2S3L2_CYPE1</name>
<dbReference type="VEuPathDB" id="FungiDB:HMPREF1541_01686"/>
<organism evidence="2 3">
    <name type="scientific">Cyphellophora europaea (strain CBS 101466)</name>
    <name type="common">Phialophora europaea</name>
    <dbReference type="NCBI Taxonomy" id="1220924"/>
    <lineage>
        <taxon>Eukaryota</taxon>
        <taxon>Fungi</taxon>
        <taxon>Dikarya</taxon>
        <taxon>Ascomycota</taxon>
        <taxon>Pezizomycotina</taxon>
        <taxon>Eurotiomycetes</taxon>
        <taxon>Chaetothyriomycetidae</taxon>
        <taxon>Chaetothyriales</taxon>
        <taxon>Cyphellophoraceae</taxon>
        <taxon>Cyphellophora</taxon>
    </lineage>
</organism>
<gene>
    <name evidence="2" type="ORF">HMPREF1541_01686</name>
</gene>
<feature type="compositionally biased region" description="Low complexity" evidence="1">
    <location>
        <begin position="360"/>
        <end position="371"/>
    </location>
</feature>
<feature type="region of interest" description="Disordered" evidence="1">
    <location>
        <begin position="343"/>
        <end position="404"/>
    </location>
</feature>
<dbReference type="InterPro" id="IPR013083">
    <property type="entry name" value="Znf_RING/FYVE/PHD"/>
</dbReference>
<evidence type="ECO:0000256" key="1">
    <source>
        <dbReference type="SAM" id="MobiDB-lite"/>
    </source>
</evidence>
<dbReference type="EMBL" id="KB822718">
    <property type="protein sequence ID" value="ETN42529.1"/>
    <property type="molecule type" value="Genomic_DNA"/>
</dbReference>
<dbReference type="OrthoDB" id="10266039at2759"/>
<dbReference type="RefSeq" id="XP_008714265.1">
    <property type="nucleotide sequence ID" value="XM_008716043.1"/>
</dbReference>
<dbReference type="HOGENOM" id="CLU_598538_0_0_1"/>
<dbReference type="Proteomes" id="UP000030752">
    <property type="component" value="Unassembled WGS sequence"/>
</dbReference>
<dbReference type="STRING" id="1220924.W2S3L2"/>
<evidence type="ECO:0000313" key="3">
    <source>
        <dbReference type="Proteomes" id="UP000030752"/>
    </source>
</evidence>
<dbReference type="GeneID" id="19969025"/>
<dbReference type="CDD" id="cd16449">
    <property type="entry name" value="RING-HC"/>
    <property type="match status" value="1"/>
</dbReference>
<keyword evidence="3" id="KW-1185">Reference proteome</keyword>
<accession>W2S3L2</accession>
<protein>
    <recommendedName>
        <fullName evidence="4">RING-type domain-containing protein</fullName>
    </recommendedName>
</protein>
<evidence type="ECO:0008006" key="4">
    <source>
        <dbReference type="Google" id="ProtNLM"/>
    </source>
</evidence>
<sequence>MAAPNDVRQSLKRLADEDAEDHMAIYEARKRLKARDEHRAALLSNLNTPAHPAPPTAPIYYNLPSFADATGNVPAPGPPVGTLFSSPFDDIVGNVPVPGPLAGTIPLPSSAENDLANMFELDQELFIDDLPFPTDQTSLPDAPAAVANQHMIETPARNKSLFELFDEFRQTREHGDESVLHCGACFKRARDPMLTNCLHIACKSCFNDMLNAVEHNPELVPTCETDMCPEFDADHVFELGPDLFKLLAESVGISINDRDDLRAEFGPLSDAALRMGELYDAAAQRGDVAALKDHLEHGSGAILPLDAALLNRTPSFFVSELIKASRRTSTEDLLDGIHDYDFDDSDHAGAQPRHEDQLPSDDSSSDYSGRQSSDDDTSASSSRSGETDSDSDSDDDWDSDDSDVSATEVRVLRRDWSDEYRETLMPVPAIDRHEASDDLARDGWQCGLEPSFATVFF</sequence>
<dbReference type="SUPFAM" id="SSF57850">
    <property type="entry name" value="RING/U-box"/>
    <property type="match status" value="1"/>
</dbReference>
<proteinExistence type="predicted"/>
<dbReference type="Gene3D" id="3.30.40.10">
    <property type="entry name" value="Zinc/RING finger domain, C3HC4 (zinc finger)"/>
    <property type="match status" value="1"/>
</dbReference>